<dbReference type="InterPro" id="IPR006912">
    <property type="entry name" value="Harbinger_derived_prot"/>
</dbReference>
<keyword evidence="3" id="KW-1185">Reference proteome</keyword>
<dbReference type="Proteomes" id="UP000008827">
    <property type="component" value="Chromosome 4"/>
</dbReference>
<dbReference type="EMBL" id="CM000837">
    <property type="protein sequence ID" value="KRH62318.1"/>
    <property type="molecule type" value="Genomic_DNA"/>
</dbReference>
<dbReference type="PANTHER" id="PTHR47150">
    <property type="entry name" value="OS12G0169200 PROTEIN"/>
    <property type="match status" value="1"/>
</dbReference>
<reference evidence="1" key="3">
    <citation type="submission" date="2018-07" db="EMBL/GenBank/DDBJ databases">
        <title>WGS assembly of Glycine max.</title>
        <authorList>
            <person name="Schmutz J."/>
            <person name="Cannon S."/>
            <person name="Schlueter J."/>
            <person name="Ma J."/>
            <person name="Mitros T."/>
            <person name="Nelson W."/>
            <person name="Hyten D."/>
            <person name="Song Q."/>
            <person name="Thelen J."/>
            <person name="Cheng J."/>
            <person name="Xu D."/>
            <person name="Hellsten U."/>
            <person name="May G."/>
            <person name="Yu Y."/>
            <person name="Sakurai T."/>
            <person name="Umezawa T."/>
            <person name="Bhattacharyya M."/>
            <person name="Sandhu D."/>
            <person name="Valliyodan B."/>
            <person name="Lindquist E."/>
            <person name="Peto M."/>
            <person name="Grant D."/>
            <person name="Shu S."/>
            <person name="Goodstein D."/>
            <person name="Barry K."/>
            <person name="Futrell-Griggs M."/>
            <person name="Abernathy B."/>
            <person name="Du J."/>
            <person name="Tian Z."/>
            <person name="Zhu L."/>
            <person name="Gill N."/>
            <person name="Joshi T."/>
            <person name="Libault M."/>
            <person name="Sethuraman A."/>
            <person name="Zhang X."/>
            <person name="Shinozaki K."/>
            <person name="Nguyen H."/>
            <person name="Wing R."/>
            <person name="Cregan P."/>
            <person name="Specht J."/>
            <person name="Grimwood J."/>
            <person name="Rokhsar D."/>
            <person name="Stacey G."/>
            <person name="Shoemaker R."/>
            <person name="Jackson S."/>
        </authorList>
    </citation>
    <scope>NUCLEOTIDE SEQUENCE</scope>
    <source>
        <tissue evidence="1">Callus</tissue>
    </source>
</reference>
<organism evidence="1">
    <name type="scientific">Glycine max</name>
    <name type="common">Soybean</name>
    <name type="synonym">Glycine hispida</name>
    <dbReference type="NCBI Taxonomy" id="3847"/>
    <lineage>
        <taxon>Eukaryota</taxon>
        <taxon>Viridiplantae</taxon>
        <taxon>Streptophyta</taxon>
        <taxon>Embryophyta</taxon>
        <taxon>Tracheophyta</taxon>
        <taxon>Spermatophyta</taxon>
        <taxon>Magnoliopsida</taxon>
        <taxon>eudicotyledons</taxon>
        <taxon>Gunneridae</taxon>
        <taxon>Pentapetalae</taxon>
        <taxon>rosids</taxon>
        <taxon>fabids</taxon>
        <taxon>Fabales</taxon>
        <taxon>Fabaceae</taxon>
        <taxon>Papilionoideae</taxon>
        <taxon>50 kb inversion clade</taxon>
        <taxon>NPAAA clade</taxon>
        <taxon>indigoferoid/millettioid clade</taxon>
        <taxon>Phaseoleae</taxon>
        <taxon>Glycine</taxon>
        <taxon>Glycine subgen. Soja</taxon>
    </lineage>
</organism>
<accession>A0A0R0K6I8</accession>
<dbReference type="Pfam" id="PF04827">
    <property type="entry name" value="Plant_tran"/>
    <property type="match status" value="1"/>
</dbReference>
<dbReference type="AlphaFoldDB" id="A0A0R0K6I8"/>
<dbReference type="InParanoid" id="A0A0R0K6I8"/>
<dbReference type="EnsemblPlants" id="KRH62318">
    <property type="protein sequence ID" value="KRH62318"/>
    <property type="gene ID" value="GLYMA_04G100000"/>
</dbReference>
<evidence type="ECO:0000313" key="1">
    <source>
        <dbReference type="EMBL" id="KRH62318.1"/>
    </source>
</evidence>
<protein>
    <submittedName>
        <fullName evidence="1 2">Uncharacterized protein</fullName>
    </submittedName>
</protein>
<name>A0A0R0K6I8_SOYBN</name>
<evidence type="ECO:0000313" key="2">
    <source>
        <dbReference type="EnsemblPlants" id="KRH62318"/>
    </source>
</evidence>
<evidence type="ECO:0000313" key="3">
    <source>
        <dbReference type="Proteomes" id="UP000008827"/>
    </source>
</evidence>
<dbReference type="PANTHER" id="PTHR47150:SF7">
    <property type="entry name" value="NUCLEASE"/>
    <property type="match status" value="1"/>
</dbReference>
<reference evidence="2" key="2">
    <citation type="submission" date="2018-02" db="UniProtKB">
        <authorList>
            <consortium name="EnsemblPlants"/>
        </authorList>
    </citation>
    <scope>IDENTIFICATION</scope>
    <source>
        <strain evidence="2">Williams 82</strain>
    </source>
</reference>
<sequence length="282" mass="33398">MDPNIDLDGVLDQMIDEELEDNTNEEIITLILESQQQLHGNTTRHSQRRKVVRCNREEGHDRLLNDYFSENPMYTDIFRRRFRMRRHVFLRIVDALNNHDEYFQMRVDALCRKGLSPLQNGDHHNPTIIIEVVTSQDLWIRHAFFGTAGSNNDITVLNGSNVFDEVLSGRAPAMQFTVNRTQYNMRYYLADDIYPDFVTFNIIYACIILYNMIVEDKPDTYQNNIDYNSVGNNMSTLIGAHPSMRSTYFQRRAEVHYKQRHHQLQADLVEYIWEHFRNENNN</sequence>
<dbReference type="OMA" id="MIDRCHE"/>
<dbReference type="Gramene" id="KRH62318">
    <property type="protein sequence ID" value="KRH62318"/>
    <property type="gene ID" value="GLYMA_04G100000"/>
</dbReference>
<reference evidence="1 2" key="1">
    <citation type="journal article" date="2010" name="Nature">
        <title>Genome sequence of the palaeopolyploid soybean.</title>
        <authorList>
            <person name="Schmutz J."/>
            <person name="Cannon S.B."/>
            <person name="Schlueter J."/>
            <person name="Ma J."/>
            <person name="Mitros T."/>
            <person name="Nelson W."/>
            <person name="Hyten D.L."/>
            <person name="Song Q."/>
            <person name="Thelen J.J."/>
            <person name="Cheng J."/>
            <person name="Xu D."/>
            <person name="Hellsten U."/>
            <person name="May G.D."/>
            <person name="Yu Y."/>
            <person name="Sakurai T."/>
            <person name="Umezawa T."/>
            <person name="Bhattacharyya M.K."/>
            <person name="Sandhu D."/>
            <person name="Valliyodan B."/>
            <person name="Lindquist E."/>
            <person name="Peto M."/>
            <person name="Grant D."/>
            <person name="Shu S."/>
            <person name="Goodstein D."/>
            <person name="Barry K."/>
            <person name="Futrell-Griggs M."/>
            <person name="Abernathy B."/>
            <person name="Du J."/>
            <person name="Tian Z."/>
            <person name="Zhu L."/>
            <person name="Gill N."/>
            <person name="Joshi T."/>
            <person name="Libault M."/>
            <person name="Sethuraman A."/>
            <person name="Zhang X.-C."/>
            <person name="Shinozaki K."/>
            <person name="Nguyen H.T."/>
            <person name="Wing R.A."/>
            <person name="Cregan P."/>
            <person name="Specht J."/>
            <person name="Grimwood J."/>
            <person name="Rokhsar D."/>
            <person name="Stacey G."/>
            <person name="Shoemaker R.C."/>
            <person name="Jackson S.A."/>
        </authorList>
    </citation>
    <scope>NUCLEOTIDE SEQUENCE</scope>
    <source>
        <strain evidence="2">cv. Williams 82</strain>
        <tissue evidence="1">Callus</tissue>
    </source>
</reference>
<proteinExistence type="predicted"/>
<gene>
    <name evidence="1" type="ORF">GLYMA_04G100000</name>
</gene>